<dbReference type="Proteomes" id="UP000294980">
    <property type="component" value="Unassembled WGS sequence"/>
</dbReference>
<dbReference type="AlphaFoldDB" id="A0A4R2KHC8"/>
<name>A0A4R2KHC8_9GAMM</name>
<gene>
    <name evidence="2" type="ORF">EV688_1299</name>
</gene>
<keyword evidence="1" id="KW-1133">Transmembrane helix</keyword>
<reference evidence="2 3" key="1">
    <citation type="submission" date="2019-03" db="EMBL/GenBank/DDBJ databases">
        <title>Genomic Encyclopedia of Type Strains, Phase IV (KMG-IV): sequencing the most valuable type-strain genomes for metagenomic binning, comparative biology and taxonomic classification.</title>
        <authorList>
            <person name="Goeker M."/>
        </authorList>
    </citation>
    <scope>NUCLEOTIDE SEQUENCE [LARGE SCALE GENOMIC DNA]</scope>
    <source>
        <strain evidence="2 3">DSM 23344</strain>
    </source>
</reference>
<evidence type="ECO:0000313" key="2">
    <source>
        <dbReference type="EMBL" id="TCO69876.1"/>
    </source>
</evidence>
<evidence type="ECO:0000313" key="3">
    <source>
        <dbReference type="Proteomes" id="UP000294980"/>
    </source>
</evidence>
<dbReference type="EMBL" id="SLWX01000029">
    <property type="protein sequence ID" value="TCO69876.1"/>
    <property type="molecule type" value="Genomic_DNA"/>
</dbReference>
<sequence>MTLLTFDSLRYARRLRESGMPEPQADVQAELMAESFDAIAEKVLTKAHFEAVLDARFAEQDAKLEAKLDQRFAEQDAKLEKRFASIGERFANIDERFVSIDQRFMSIDQRFTEQDAKSEKRFAEQDAKSEKRFAEQDARFEARFVKLEKTLFLHTWMLGLIVLVLVVPQLQAWLA</sequence>
<feature type="transmembrane region" description="Helical" evidence="1">
    <location>
        <begin position="151"/>
        <end position="174"/>
    </location>
</feature>
<keyword evidence="1" id="KW-0472">Membrane</keyword>
<proteinExistence type="predicted"/>
<accession>A0A4R2KHC8</accession>
<evidence type="ECO:0000256" key="1">
    <source>
        <dbReference type="SAM" id="Phobius"/>
    </source>
</evidence>
<dbReference type="Gene3D" id="1.20.5.2280">
    <property type="match status" value="1"/>
</dbReference>
<organism evidence="2 3">
    <name type="scientific">Chromatocurvus halotolerans</name>
    <dbReference type="NCBI Taxonomy" id="1132028"/>
    <lineage>
        <taxon>Bacteria</taxon>
        <taxon>Pseudomonadati</taxon>
        <taxon>Pseudomonadota</taxon>
        <taxon>Gammaproteobacteria</taxon>
        <taxon>Cellvibrionales</taxon>
        <taxon>Halieaceae</taxon>
        <taxon>Chromatocurvus</taxon>
    </lineage>
</organism>
<keyword evidence="1" id="KW-0812">Transmembrane</keyword>
<protein>
    <recommendedName>
        <fullName evidence="4">DUF1640 domain-containing protein</fullName>
    </recommendedName>
</protein>
<comment type="caution">
    <text evidence="2">The sequence shown here is derived from an EMBL/GenBank/DDBJ whole genome shotgun (WGS) entry which is preliminary data.</text>
</comment>
<keyword evidence="3" id="KW-1185">Reference proteome</keyword>
<evidence type="ECO:0008006" key="4">
    <source>
        <dbReference type="Google" id="ProtNLM"/>
    </source>
</evidence>